<evidence type="ECO:0000256" key="9">
    <source>
        <dbReference type="ARBA" id="ARBA00048679"/>
    </source>
</evidence>
<feature type="compositionally biased region" description="Polar residues" evidence="11">
    <location>
        <begin position="748"/>
        <end position="759"/>
    </location>
</feature>
<dbReference type="InterPro" id="IPR039046">
    <property type="entry name" value="PDPK1"/>
</dbReference>
<feature type="compositionally biased region" description="Low complexity" evidence="11">
    <location>
        <begin position="993"/>
        <end position="1009"/>
    </location>
</feature>
<feature type="region of interest" description="Disordered" evidence="11">
    <location>
        <begin position="803"/>
        <end position="836"/>
    </location>
</feature>
<feature type="region of interest" description="Disordered" evidence="11">
    <location>
        <begin position="1"/>
        <end position="152"/>
    </location>
</feature>
<organism evidence="13 15">
    <name type="scientific">Rhodotorula toruloides</name>
    <name type="common">Yeast</name>
    <name type="synonym">Rhodosporidium toruloides</name>
    <dbReference type="NCBI Taxonomy" id="5286"/>
    <lineage>
        <taxon>Eukaryota</taxon>
        <taxon>Fungi</taxon>
        <taxon>Dikarya</taxon>
        <taxon>Basidiomycota</taxon>
        <taxon>Pucciniomycotina</taxon>
        <taxon>Microbotryomycetes</taxon>
        <taxon>Sporidiobolales</taxon>
        <taxon>Sporidiobolaceae</taxon>
        <taxon>Rhodotorula</taxon>
    </lineage>
</organism>
<dbReference type="EC" id="2.7.11.1" evidence="2"/>
<evidence type="ECO:0000313" key="15">
    <source>
        <dbReference type="Proteomes" id="UP000199069"/>
    </source>
</evidence>
<feature type="region of interest" description="Disordered" evidence="11">
    <location>
        <begin position="169"/>
        <end position="414"/>
    </location>
</feature>
<dbReference type="Pfam" id="PF00069">
    <property type="entry name" value="Pkinase"/>
    <property type="match status" value="1"/>
</dbReference>
<accession>A0A0K3CT02</accession>
<feature type="domain" description="Protein kinase" evidence="12">
    <location>
        <begin position="440"/>
        <end position="716"/>
    </location>
</feature>
<evidence type="ECO:0000313" key="14">
    <source>
        <dbReference type="EMBL" id="PRQ70911.1"/>
    </source>
</evidence>
<feature type="compositionally biased region" description="Low complexity" evidence="11">
    <location>
        <begin position="79"/>
        <end position="137"/>
    </location>
</feature>
<dbReference type="AlphaFoldDB" id="A0A0K3CT02"/>
<feature type="compositionally biased region" description="Polar residues" evidence="11">
    <location>
        <begin position="378"/>
        <end position="394"/>
    </location>
</feature>
<evidence type="ECO:0000313" key="13">
    <source>
        <dbReference type="EMBL" id="CTR10321.1"/>
    </source>
</evidence>
<dbReference type="OMA" id="RTEYLMF"/>
<dbReference type="InterPro" id="IPR011993">
    <property type="entry name" value="PH-like_dom_sf"/>
</dbReference>
<feature type="region of interest" description="Disordered" evidence="11">
    <location>
        <begin position="717"/>
        <end position="774"/>
    </location>
</feature>
<comment type="catalytic activity">
    <reaction evidence="8">
        <text>L-threonyl-[protein] + ATP = O-phospho-L-threonyl-[protein] + ADP + H(+)</text>
        <dbReference type="Rhea" id="RHEA:46608"/>
        <dbReference type="Rhea" id="RHEA-COMP:11060"/>
        <dbReference type="Rhea" id="RHEA-COMP:11605"/>
        <dbReference type="ChEBI" id="CHEBI:15378"/>
        <dbReference type="ChEBI" id="CHEBI:30013"/>
        <dbReference type="ChEBI" id="CHEBI:30616"/>
        <dbReference type="ChEBI" id="CHEBI:61977"/>
        <dbReference type="ChEBI" id="CHEBI:456216"/>
        <dbReference type="EC" id="2.7.11.1"/>
    </reaction>
</comment>
<reference evidence="13 15" key="1">
    <citation type="submission" date="2015-07" db="EMBL/GenBank/DDBJ databases">
        <authorList>
            <person name="Cajimat M.N.B."/>
            <person name="Milazzo M.L."/>
            <person name="Fulhorst C.F."/>
        </authorList>
    </citation>
    <scope>NUCLEOTIDE SEQUENCE [LARGE SCALE GENOMIC DNA]</scope>
    <source>
        <strain evidence="13">Single colony</strain>
    </source>
</reference>
<feature type="compositionally biased region" description="Acidic residues" evidence="11">
    <location>
        <begin position="916"/>
        <end position="925"/>
    </location>
</feature>
<evidence type="ECO:0000256" key="1">
    <source>
        <dbReference type="ARBA" id="ARBA00010006"/>
    </source>
</evidence>
<dbReference type="PROSITE" id="PS00108">
    <property type="entry name" value="PROTEIN_KINASE_ST"/>
    <property type="match status" value="1"/>
</dbReference>
<gene>
    <name evidence="13" type="primary">FGENESH: predicted gene_13.12</name>
    <name evidence="14" type="ORF">AAT19DRAFT_10451</name>
    <name evidence="13" type="ORF">BN2166_0061820</name>
</gene>
<dbReference type="InterPro" id="IPR050236">
    <property type="entry name" value="Ser_Thr_kinase_AGC"/>
</dbReference>
<dbReference type="Proteomes" id="UP000239560">
    <property type="component" value="Unassembled WGS sequence"/>
</dbReference>
<feature type="binding site" evidence="10">
    <location>
        <position position="470"/>
    </location>
    <ligand>
        <name>ATP</name>
        <dbReference type="ChEBI" id="CHEBI:30616"/>
    </ligand>
</feature>
<dbReference type="PANTHER" id="PTHR24356:SF163">
    <property type="entry name" value="3-PHOSPHOINOSITIDE-DEPENDENT PROTEIN KINASE 1-RELATED"/>
    <property type="match status" value="1"/>
</dbReference>
<dbReference type="PROSITE" id="PS50011">
    <property type="entry name" value="PROTEIN_KINASE_DOM"/>
    <property type="match status" value="1"/>
</dbReference>
<keyword evidence="15" id="KW-1185">Reference proteome</keyword>
<feature type="region of interest" description="Disordered" evidence="11">
    <location>
        <begin position="993"/>
        <end position="1028"/>
    </location>
</feature>
<sequence>MSASIRGGFPLSSSSNNRRRRPSASGLSLSSPDVPQLHSMPTRHESPQTHPPTGSPYIHHHHHREPSGGPPLQPLTPLHNPATASHTSSHSSSGGTSSPHNPSASSLSLTSISSTSTTHTTTTGVSRASSTRSTSSVQAVPMRKPQRAPAVPRIVTRGMNALGAYGVGPASAAQSPTRGRGEGVTPMASVVGDVKGKGRLVDMEEGGESSEAGSGSGGGGKRPSMLQRSSWRRRGKGSNAGGGDGSLPSPLPSPVHEGGSIPNSPVGGNSDVELPPFRPRAGGARTDSTGSGSISRGRGTGGEEESAAAAGWTRPKYDRADSSKKEDLPRLRRSQEELNAASLVQDAGRDGSLSPSRLEGGGPPNGRPPPLNAHERQTSTSSTAMPGSPASPTTGRRPDWAAAGEERRGRPLTVEERQGCIGMTPNAMGVVGNRRSTEDFEFGEVLGEGSYSTVTHVTTVHPPYRQYALKVLDKEHIKRERKTKYVLIERDTLKALDGHPGIVKLWWTFQDEWSLYYVLEFAENGELLKWIKKYGSFDLRSARYYLAQILSAVGFMHDKGVIHRDLKPENILLDRNMRVKITDFGTAKLLKKEEMADGHPLDDPMGRPRTRSFVGTPEYVSPEILSEGRESSFSSDFWALGCVLFQMLAGRPPFQARTEYLMFQKIINLQYEFPLGFPADAKDLVEKLLVVDPKARLGGDPANGNGIEQVKNHPLFTSHIAPSSSPPVSPTRAVDSSSPIEAPGAKSAASSVSTGGQRTSGEEEKSTPASSVHEPFAELSPDVAAQKTPVDALTGATADLALSTPQQTPPMTSTPQPELATPTNPSIAPAPHPLDAPVDWSTIWVVEPPQIKTGLTPPAPTIRGEFVLLGGNEGANSSQAPSTTGTGLTGGRSYAESGAQRDEDAESDFGERGSVSEEDDGDEVGDSPTSATGGEMPASGAGIGKWAGVLLPSETILMLSPVLQKPSSSAAAARTAILSRSSRIKLPRNPLTLISSSASAPPSTQPSPQNGTIPLPSPSSGGSASSINPLGAAAVAAANSPPTPPPGSKPRTLILTDYPRLLCIKETTERITVKSEVFLGSALRGGVKKEGASAFVAVEPSSKDSRGFTVKTSARNYKYEEPYGQASRWIHELREAHQTGLLAPSTQR</sequence>
<dbReference type="SMART" id="SM00220">
    <property type="entry name" value="S_TKc"/>
    <property type="match status" value="1"/>
</dbReference>
<feature type="compositionally biased region" description="Low complexity" evidence="11">
    <location>
        <begin position="1018"/>
        <end position="1028"/>
    </location>
</feature>
<comment type="similarity">
    <text evidence="1">Belongs to the protein kinase superfamily. AGC Ser/Thr protein kinase family. PDPK1 subfamily.</text>
</comment>
<comment type="catalytic activity">
    <reaction evidence="9">
        <text>L-seryl-[protein] + ATP = O-phospho-L-seryl-[protein] + ADP + H(+)</text>
        <dbReference type="Rhea" id="RHEA:17989"/>
        <dbReference type="Rhea" id="RHEA-COMP:9863"/>
        <dbReference type="Rhea" id="RHEA-COMP:11604"/>
        <dbReference type="ChEBI" id="CHEBI:15378"/>
        <dbReference type="ChEBI" id="CHEBI:29999"/>
        <dbReference type="ChEBI" id="CHEBI:30616"/>
        <dbReference type="ChEBI" id="CHEBI:83421"/>
        <dbReference type="ChEBI" id="CHEBI:456216"/>
        <dbReference type="EC" id="2.7.11.1"/>
    </reaction>
</comment>
<dbReference type="InterPro" id="IPR017441">
    <property type="entry name" value="Protein_kinase_ATP_BS"/>
</dbReference>
<dbReference type="SUPFAM" id="SSF56112">
    <property type="entry name" value="Protein kinase-like (PK-like)"/>
    <property type="match status" value="1"/>
</dbReference>
<evidence type="ECO:0000259" key="12">
    <source>
        <dbReference type="PROSITE" id="PS50011"/>
    </source>
</evidence>
<feature type="compositionally biased region" description="Basic and acidic residues" evidence="11">
    <location>
        <begin position="315"/>
        <end position="336"/>
    </location>
</feature>
<reference evidence="14 16" key="2">
    <citation type="journal article" date="2018" name="Elife">
        <title>Functional genomics of lipid metabolism in the oleaginous yeast Rhodosporidium toruloides.</title>
        <authorList>
            <person name="Coradetti S.T."/>
            <person name="Pinel D."/>
            <person name="Geiselman G."/>
            <person name="Ito M."/>
            <person name="Mondo S."/>
            <person name="Reilly M.C."/>
            <person name="Cheng Y.F."/>
            <person name="Bauer S."/>
            <person name="Grigoriev I."/>
            <person name="Gladden J.M."/>
            <person name="Simmons B.A."/>
            <person name="Brem R."/>
            <person name="Arkin A.P."/>
            <person name="Skerker J.M."/>
        </authorList>
    </citation>
    <scope>NUCLEOTIDE SEQUENCE [LARGE SCALE GENOMIC DNA]</scope>
    <source>
        <strain evidence="14 16">NBRC 0880</strain>
    </source>
</reference>
<feature type="compositionally biased region" description="Basic and acidic residues" evidence="11">
    <location>
        <begin position="396"/>
        <end position="414"/>
    </location>
</feature>
<evidence type="ECO:0000256" key="3">
    <source>
        <dbReference type="ARBA" id="ARBA00022527"/>
    </source>
</evidence>
<evidence type="ECO:0000256" key="11">
    <source>
        <dbReference type="SAM" id="MobiDB-lite"/>
    </source>
</evidence>
<dbReference type="GO" id="GO:0035556">
    <property type="term" value="P:intracellular signal transduction"/>
    <property type="evidence" value="ECO:0007669"/>
    <property type="project" value="TreeGrafter"/>
</dbReference>
<evidence type="ECO:0000256" key="6">
    <source>
        <dbReference type="ARBA" id="ARBA00022777"/>
    </source>
</evidence>
<keyword evidence="3" id="KW-0723">Serine/threonine-protein kinase</keyword>
<dbReference type="GO" id="GO:0004674">
    <property type="term" value="F:protein serine/threonine kinase activity"/>
    <property type="evidence" value="ECO:0007669"/>
    <property type="project" value="UniProtKB-KW"/>
</dbReference>
<keyword evidence="5 10" id="KW-0547">Nucleotide-binding</keyword>
<feature type="compositionally biased region" description="Low complexity" evidence="11">
    <location>
        <begin position="803"/>
        <end position="817"/>
    </location>
</feature>
<proteinExistence type="inferred from homology"/>
<protein>
    <recommendedName>
        <fullName evidence="2">non-specific serine/threonine protein kinase</fullName>
        <ecNumber evidence="2">2.7.11.1</ecNumber>
    </recommendedName>
</protein>
<dbReference type="OrthoDB" id="347657at2759"/>
<evidence type="ECO:0000256" key="10">
    <source>
        <dbReference type="PROSITE-ProRule" id="PRU10141"/>
    </source>
</evidence>
<dbReference type="CDD" id="cd05581">
    <property type="entry name" value="STKc_PDK1"/>
    <property type="match status" value="1"/>
</dbReference>
<dbReference type="InterPro" id="IPR000719">
    <property type="entry name" value="Prot_kinase_dom"/>
</dbReference>
<name>A0A0K3CT02_RHOTO</name>
<dbReference type="InterPro" id="IPR008271">
    <property type="entry name" value="Ser/Thr_kinase_AS"/>
</dbReference>
<evidence type="ECO:0000256" key="2">
    <source>
        <dbReference type="ARBA" id="ARBA00012513"/>
    </source>
</evidence>
<dbReference type="EMBL" id="LCTV02000013">
    <property type="protein sequence ID" value="PRQ70911.1"/>
    <property type="molecule type" value="Genomic_DNA"/>
</dbReference>
<dbReference type="PROSITE" id="PS00107">
    <property type="entry name" value="PROTEIN_KINASE_ATP"/>
    <property type="match status" value="1"/>
</dbReference>
<feature type="region of interest" description="Disordered" evidence="11">
    <location>
        <begin position="871"/>
        <end position="943"/>
    </location>
</feature>
<dbReference type="EMBL" id="CWKI01000013">
    <property type="protein sequence ID" value="CTR10321.1"/>
    <property type="molecule type" value="Genomic_DNA"/>
</dbReference>
<dbReference type="FunFam" id="1.10.510.10:FF:000534">
    <property type="entry name" value="Serine/threonine-protein kinase PKH2"/>
    <property type="match status" value="1"/>
</dbReference>
<evidence type="ECO:0000256" key="4">
    <source>
        <dbReference type="ARBA" id="ARBA00022679"/>
    </source>
</evidence>
<keyword evidence="4" id="KW-0808">Transferase</keyword>
<dbReference type="Proteomes" id="UP000199069">
    <property type="component" value="Unassembled WGS sequence"/>
</dbReference>
<keyword evidence="7 10" id="KW-0067">ATP-binding</keyword>
<dbReference type="PANTHER" id="PTHR24356">
    <property type="entry name" value="SERINE/THREONINE-PROTEIN KINASE"/>
    <property type="match status" value="1"/>
</dbReference>
<dbReference type="FunFam" id="3.30.200.20:FF:000191">
    <property type="entry name" value="3-phosphoinositide-dependent protein kinase 2-like"/>
    <property type="match status" value="1"/>
</dbReference>
<evidence type="ECO:0000256" key="7">
    <source>
        <dbReference type="ARBA" id="ARBA00022840"/>
    </source>
</evidence>
<dbReference type="GO" id="GO:0005524">
    <property type="term" value="F:ATP binding"/>
    <property type="evidence" value="ECO:0007669"/>
    <property type="project" value="UniProtKB-UniRule"/>
</dbReference>
<keyword evidence="6 13" id="KW-0418">Kinase</keyword>
<dbReference type="Gene3D" id="3.30.200.20">
    <property type="entry name" value="Phosphorylase Kinase, domain 1"/>
    <property type="match status" value="1"/>
</dbReference>
<evidence type="ECO:0000313" key="16">
    <source>
        <dbReference type="Proteomes" id="UP000239560"/>
    </source>
</evidence>
<evidence type="ECO:0000256" key="5">
    <source>
        <dbReference type="ARBA" id="ARBA00022741"/>
    </source>
</evidence>
<dbReference type="InterPro" id="IPR011009">
    <property type="entry name" value="Kinase-like_dom_sf"/>
</dbReference>
<dbReference type="Gene3D" id="2.30.29.30">
    <property type="entry name" value="Pleckstrin-homology domain (PH domain)/Phosphotyrosine-binding domain (PTB)"/>
    <property type="match status" value="1"/>
</dbReference>
<feature type="compositionally biased region" description="Low complexity" evidence="11">
    <location>
        <begin position="285"/>
        <end position="297"/>
    </location>
</feature>
<dbReference type="Gene3D" id="1.10.510.10">
    <property type="entry name" value="Transferase(Phosphotransferase) domain 1"/>
    <property type="match status" value="1"/>
</dbReference>
<evidence type="ECO:0000256" key="8">
    <source>
        <dbReference type="ARBA" id="ARBA00047899"/>
    </source>
</evidence>
<dbReference type="STRING" id="5286.A0A0K3CT02"/>